<evidence type="ECO:0000256" key="10">
    <source>
        <dbReference type="ARBA" id="ARBA00022989"/>
    </source>
</evidence>
<evidence type="ECO:0000256" key="9">
    <source>
        <dbReference type="ARBA" id="ARBA00022827"/>
    </source>
</evidence>
<dbReference type="FunFam" id="1.10.630.10:FF:000047">
    <property type="entry name" value="Cytochrome P450 monooxygenase"/>
    <property type="match status" value="1"/>
</dbReference>
<dbReference type="Pfam" id="PF00067">
    <property type="entry name" value="p450"/>
    <property type="match status" value="1"/>
</dbReference>
<dbReference type="InterPro" id="IPR002401">
    <property type="entry name" value="Cyt_P450_E_grp-I"/>
</dbReference>
<feature type="transmembrane region" description="Helical" evidence="16">
    <location>
        <begin position="15"/>
        <end position="37"/>
    </location>
</feature>
<dbReference type="Gene3D" id="3.50.50.60">
    <property type="entry name" value="FAD/NAD(P)-binding domain"/>
    <property type="match status" value="2"/>
</dbReference>
<comment type="caution">
    <text evidence="17">The sequence shown here is derived from an EMBL/GenBank/DDBJ whole genome shotgun (WGS) entry which is preliminary data.</text>
</comment>
<accession>A0A5N5CY88</accession>
<keyword evidence="6" id="KW-0285">Flavoprotein</keyword>
<organism evidence="17 18">
    <name type="scientific">Lasiodiplodia theobromae</name>
    <dbReference type="NCBI Taxonomy" id="45133"/>
    <lineage>
        <taxon>Eukaryota</taxon>
        <taxon>Fungi</taxon>
        <taxon>Dikarya</taxon>
        <taxon>Ascomycota</taxon>
        <taxon>Pezizomycotina</taxon>
        <taxon>Dothideomycetes</taxon>
        <taxon>Dothideomycetes incertae sedis</taxon>
        <taxon>Botryosphaeriales</taxon>
        <taxon>Botryosphaeriaceae</taxon>
        <taxon>Lasiodiplodia</taxon>
    </lineage>
</organism>
<dbReference type="InterPro" id="IPR036188">
    <property type="entry name" value="FAD/NAD-bd_sf"/>
</dbReference>
<dbReference type="InterPro" id="IPR017972">
    <property type="entry name" value="Cyt_P450_CS"/>
</dbReference>
<dbReference type="AlphaFoldDB" id="A0A5N5CY88"/>
<dbReference type="Pfam" id="PF00743">
    <property type="entry name" value="FMO-like"/>
    <property type="match status" value="1"/>
</dbReference>
<evidence type="ECO:0000313" key="17">
    <source>
        <dbReference type="EMBL" id="KAB2570339.1"/>
    </source>
</evidence>
<keyword evidence="7 16" id="KW-0812">Transmembrane</keyword>
<keyword evidence="5 15" id="KW-0349">Heme</keyword>
<dbReference type="CDD" id="cd11058">
    <property type="entry name" value="CYP60B-like"/>
    <property type="match status" value="1"/>
</dbReference>
<evidence type="ECO:0000256" key="4">
    <source>
        <dbReference type="ARBA" id="ARBA00010617"/>
    </source>
</evidence>
<sequence length="1003" mass="112902">MEFTGDHAQKSSSHLLWGVFGCCFLYFIGSTLYSVYLSPLAKYPGPKLNAATELPFWWNALRGRQISWYHALHQRYGAVVRVSPTRLSYIDAQAWKDIYGHRTGGKKSFIKDRKFYTRAVNGANSVLNEADDDEHGRVRKIFSHAFSQKALVEQEPLIRHYVDLLISKTRESASESDKLFDMVKLYNFTTFDIMADLTFGESLHQIEDSQYSPWVSVVFGAFKAADMFRVAQEYPILSLIWKFVVPASLLKMRKDHFQYSVDRVEHRLASPTEKADIWGLTLRNGGLLDRPKMHSNAALFMLAGTETTATLLSGLTYHLLRNPDKLHTLVDEIRSSFESEEDMNLVNLQRLTYLEACLNEGFRMYPPVPLGLPRQVPEGGAAICGKWVPGGTRAFVSQFAAYQSALNFREPESFLPERWMDGTGFDTDKKDVLQPFSFGPRNCLGKNLAYHEMRLILARTLWAFDMELCEESIEWANHKAYTLWEKPPLMVRLTPLNIQVVRAKDVPSHSYQLSFESSTDWSQFYASAPEILAYWKRVARKYDVERLVRFQHKCVEARWDAGQSKWSVKLQKLDGSDGADLVEDTADVLMTGTGVLNEWRWPDIKGLHDFKGDLLHSANWNDAFDPKDKAVAVIGAGSSGIQIVPALAGKVRSMDHYIRGKTWITNQIGEEFLKERTWSGSGNFEYTSEEKAVWKQDPAAYVQYRKSLELKLQGNYAISQRGDPSRAQATRASFEQQMRDRLQAKPELISHLIPDFPPFCKRLTPGPGYLEALSSSPAVTVIPTPISHVDATGIWTADGTTHRPVDAIICATGFDTSSGSVSFPIYGRDSATSLRAKYAAAGATPRTYLGLCTDGFPNFFHALGPNSFQGAGNLLVTIEAAHAYVARILRRLATGNVARVEPKPRAVDHFARFCDEYFERTVYTADCGGWYKSGDGRRVTALWPGSSVHALHALREVRWEDFEVESCNGNEFGWFGNGWSVADQSGDAEGLTWYIRDGGLVGS</sequence>
<name>A0A5N5CY88_9PEZI</name>
<keyword evidence="14 16" id="KW-0472">Membrane</keyword>
<evidence type="ECO:0000256" key="13">
    <source>
        <dbReference type="ARBA" id="ARBA00023033"/>
    </source>
</evidence>
<comment type="cofactor">
    <cofactor evidence="1 15">
        <name>heme</name>
        <dbReference type="ChEBI" id="CHEBI:30413"/>
    </cofactor>
</comment>
<dbReference type="OrthoDB" id="74360at2759"/>
<dbReference type="Proteomes" id="UP000325902">
    <property type="component" value="Unassembled WGS sequence"/>
</dbReference>
<dbReference type="InterPro" id="IPR001128">
    <property type="entry name" value="Cyt_P450"/>
</dbReference>
<dbReference type="GO" id="GO:0005506">
    <property type="term" value="F:iron ion binding"/>
    <property type="evidence" value="ECO:0007669"/>
    <property type="project" value="InterPro"/>
</dbReference>
<dbReference type="PROSITE" id="PS00086">
    <property type="entry name" value="CYTOCHROME_P450"/>
    <property type="match status" value="1"/>
</dbReference>
<keyword evidence="12 15" id="KW-0408">Iron</keyword>
<dbReference type="GO" id="GO:0016020">
    <property type="term" value="C:membrane"/>
    <property type="evidence" value="ECO:0007669"/>
    <property type="project" value="UniProtKB-SubCell"/>
</dbReference>
<dbReference type="PANTHER" id="PTHR42877">
    <property type="entry name" value="L-ORNITHINE N(5)-MONOOXYGENASE-RELATED"/>
    <property type="match status" value="1"/>
</dbReference>
<keyword evidence="13 17" id="KW-0503">Monooxygenase</keyword>
<evidence type="ECO:0000256" key="15">
    <source>
        <dbReference type="PIRSR" id="PIRSR602401-1"/>
    </source>
</evidence>
<dbReference type="GO" id="GO:0050661">
    <property type="term" value="F:NADP binding"/>
    <property type="evidence" value="ECO:0007669"/>
    <property type="project" value="InterPro"/>
</dbReference>
<keyword evidence="8 15" id="KW-0479">Metal-binding</keyword>
<dbReference type="InterPro" id="IPR051209">
    <property type="entry name" value="FAD-bind_Monooxygenase_sf"/>
</dbReference>
<dbReference type="PRINTS" id="PR00463">
    <property type="entry name" value="EP450I"/>
</dbReference>
<dbReference type="GO" id="GO:0050660">
    <property type="term" value="F:flavin adenine dinucleotide binding"/>
    <property type="evidence" value="ECO:0007669"/>
    <property type="project" value="InterPro"/>
</dbReference>
<dbReference type="SUPFAM" id="SSF51905">
    <property type="entry name" value="FAD/NAD(P)-binding domain"/>
    <property type="match status" value="3"/>
</dbReference>
<evidence type="ECO:0000256" key="8">
    <source>
        <dbReference type="ARBA" id="ARBA00022723"/>
    </source>
</evidence>
<dbReference type="GO" id="GO:0004499">
    <property type="term" value="F:N,N-dimethylaniline monooxygenase activity"/>
    <property type="evidence" value="ECO:0007669"/>
    <property type="project" value="InterPro"/>
</dbReference>
<keyword evidence="9" id="KW-0274">FAD</keyword>
<evidence type="ECO:0000256" key="3">
    <source>
        <dbReference type="ARBA" id="ARBA00010139"/>
    </source>
</evidence>
<evidence type="ECO:0000256" key="5">
    <source>
        <dbReference type="ARBA" id="ARBA00022617"/>
    </source>
</evidence>
<evidence type="ECO:0000256" key="12">
    <source>
        <dbReference type="ARBA" id="ARBA00023004"/>
    </source>
</evidence>
<protein>
    <submittedName>
        <fullName evidence="17">Cytochrome P450 monooxygenase rdc4</fullName>
    </submittedName>
</protein>
<keyword evidence="11" id="KW-0560">Oxidoreductase</keyword>
<evidence type="ECO:0000256" key="7">
    <source>
        <dbReference type="ARBA" id="ARBA00022692"/>
    </source>
</evidence>
<evidence type="ECO:0000256" key="2">
    <source>
        <dbReference type="ARBA" id="ARBA00004167"/>
    </source>
</evidence>
<proteinExistence type="inferred from homology"/>
<dbReference type="GO" id="GO:0020037">
    <property type="term" value="F:heme binding"/>
    <property type="evidence" value="ECO:0007669"/>
    <property type="project" value="InterPro"/>
</dbReference>
<evidence type="ECO:0000256" key="1">
    <source>
        <dbReference type="ARBA" id="ARBA00001971"/>
    </source>
</evidence>
<comment type="similarity">
    <text evidence="3">Belongs to the FAD-binding monooxygenase family.</text>
</comment>
<feature type="binding site" description="axial binding residue" evidence="15">
    <location>
        <position position="443"/>
    </location>
    <ligand>
        <name>heme</name>
        <dbReference type="ChEBI" id="CHEBI:30413"/>
    </ligand>
    <ligandPart>
        <name>Fe</name>
        <dbReference type="ChEBI" id="CHEBI:18248"/>
    </ligandPart>
</feature>
<keyword evidence="18" id="KW-1185">Reference proteome</keyword>
<evidence type="ECO:0000256" key="14">
    <source>
        <dbReference type="ARBA" id="ARBA00023136"/>
    </source>
</evidence>
<dbReference type="PANTHER" id="PTHR42877:SF7">
    <property type="entry name" value="FLAVIN-BINDING MONOOXYGENASE-RELATED"/>
    <property type="match status" value="1"/>
</dbReference>
<dbReference type="GO" id="GO:0009403">
    <property type="term" value="P:toxin biosynthetic process"/>
    <property type="evidence" value="ECO:0007669"/>
    <property type="project" value="UniProtKB-ARBA"/>
</dbReference>
<comment type="similarity">
    <text evidence="4">Belongs to the cytochrome P450 family.</text>
</comment>
<dbReference type="InterPro" id="IPR020946">
    <property type="entry name" value="Flavin_mOase-like"/>
</dbReference>
<comment type="subcellular location">
    <subcellularLocation>
        <location evidence="2">Membrane</location>
        <topology evidence="2">Single-pass membrane protein</topology>
    </subcellularLocation>
</comment>
<dbReference type="SUPFAM" id="SSF48264">
    <property type="entry name" value="Cytochrome P450"/>
    <property type="match status" value="1"/>
</dbReference>
<dbReference type="Gene3D" id="1.10.630.10">
    <property type="entry name" value="Cytochrome P450"/>
    <property type="match status" value="1"/>
</dbReference>
<gene>
    <name evidence="17" type="primary">rdc4_2</name>
    <name evidence="17" type="ORF">DBV05_g10992</name>
</gene>
<keyword evidence="10 16" id="KW-1133">Transmembrane helix</keyword>
<dbReference type="InterPro" id="IPR036396">
    <property type="entry name" value="Cyt_P450_sf"/>
</dbReference>
<reference evidence="17 18" key="1">
    <citation type="journal article" date="2019" name="Sci. Rep.">
        <title>A multi-omics analysis of the grapevine pathogen Lasiodiplodia theobromae reveals that temperature affects the expression of virulence- and pathogenicity-related genes.</title>
        <authorList>
            <person name="Felix C."/>
            <person name="Meneses R."/>
            <person name="Goncalves M.F.M."/>
            <person name="Tilleman L."/>
            <person name="Duarte A.S."/>
            <person name="Jorrin-Novo J.V."/>
            <person name="Van de Peer Y."/>
            <person name="Deforce D."/>
            <person name="Van Nieuwerburgh F."/>
            <person name="Esteves A.C."/>
            <person name="Alves A."/>
        </authorList>
    </citation>
    <scope>NUCLEOTIDE SEQUENCE [LARGE SCALE GENOMIC DNA]</scope>
    <source>
        <strain evidence="17 18">LA-SOL3</strain>
    </source>
</reference>
<evidence type="ECO:0000256" key="6">
    <source>
        <dbReference type="ARBA" id="ARBA00022630"/>
    </source>
</evidence>
<dbReference type="PRINTS" id="PR00385">
    <property type="entry name" value="P450"/>
</dbReference>
<evidence type="ECO:0000256" key="16">
    <source>
        <dbReference type="SAM" id="Phobius"/>
    </source>
</evidence>
<dbReference type="EMBL" id="VCHE01000141">
    <property type="protein sequence ID" value="KAB2570339.1"/>
    <property type="molecule type" value="Genomic_DNA"/>
</dbReference>
<evidence type="ECO:0000256" key="11">
    <source>
        <dbReference type="ARBA" id="ARBA00023002"/>
    </source>
</evidence>
<evidence type="ECO:0000313" key="18">
    <source>
        <dbReference type="Proteomes" id="UP000325902"/>
    </source>
</evidence>